<evidence type="ECO:0000259" key="4">
    <source>
        <dbReference type="PROSITE" id="PS51900"/>
    </source>
</evidence>
<evidence type="ECO:0000256" key="2">
    <source>
        <dbReference type="PROSITE-ProRule" id="PRU01248"/>
    </source>
</evidence>
<organism evidence="5 6">
    <name type="scientific">Halorubrum aquaticum</name>
    <dbReference type="NCBI Taxonomy" id="387340"/>
    <lineage>
        <taxon>Archaea</taxon>
        <taxon>Methanobacteriati</taxon>
        <taxon>Methanobacteriota</taxon>
        <taxon>Stenosarchaea group</taxon>
        <taxon>Halobacteria</taxon>
        <taxon>Halobacteriales</taxon>
        <taxon>Haloferacaceae</taxon>
        <taxon>Halorubrum</taxon>
    </lineage>
</organism>
<dbReference type="InterPro" id="IPR010998">
    <property type="entry name" value="Integrase_recombinase_N"/>
</dbReference>
<sequence>MNHNEPDDPSEVTSPRKARRRFIASKRGTVKDSTTRAYKYPTKSFVQFCEDRGVETTGEIGGHVIGSWKRERQREVAPVTLQNNVKHLLVFVRWCESMELIDYGTADRVKVPDISKKQQVSDETVRVGQAENVLHYLDTYEYASREHALFKLM</sequence>
<evidence type="ECO:0000256" key="3">
    <source>
        <dbReference type="SAM" id="MobiDB-lite"/>
    </source>
</evidence>
<protein>
    <recommendedName>
        <fullName evidence="4">Core-binding (CB) domain-containing protein</fullName>
    </recommendedName>
</protein>
<reference evidence="5 6" key="1">
    <citation type="submission" date="2016-10" db="EMBL/GenBank/DDBJ databases">
        <authorList>
            <person name="Varghese N."/>
            <person name="Submissions S."/>
        </authorList>
    </citation>
    <scope>NUCLEOTIDE SEQUENCE [LARGE SCALE GENOMIC DNA]</scope>
    <source>
        <strain evidence="5 6">CGMCC 1.6377</strain>
    </source>
</reference>
<dbReference type="PROSITE" id="PS51900">
    <property type="entry name" value="CB"/>
    <property type="match status" value="1"/>
</dbReference>
<accession>A0A1I3B0N6</accession>
<dbReference type="GO" id="GO:0003677">
    <property type="term" value="F:DNA binding"/>
    <property type="evidence" value="ECO:0007669"/>
    <property type="project" value="UniProtKB-UniRule"/>
</dbReference>
<feature type="domain" description="Core-binding (CB)" evidence="4">
    <location>
        <begin position="13"/>
        <end position="96"/>
    </location>
</feature>
<dbReference type="InterPro" id="IPR011010">
    <property type="entry name" value="DNA_brk_join_enz"/>
</dbReference>
<dbReference type="InterPro" id="IPR044068">
    <property type="entry name" value="CB"/>
</dbReference>
<keyword evidence="1 2" id="KW-0238">DNA-binding</keyword>
<dbReference type="SUPFAM" id="SSF56349">
    <property type="entry name" value="DNA breaking-rejoining enzymes"/>
    <property type="match status" value="1"/>
</dbReference>
<name>A0A1I3B0N6_9EURY</name>
<dbReference type="Proteomes" id="UP000323537">
    <property type="component" value="Unassembled WGS sequence"/>
</dbReference>
<keyword evidence="6" id="KW-1185">Reference proteome</keyword>
<dbReference type="Gene3D" id="1.10.150.130">
    <property type="match status" value="1"/>
</dbReference>
<dbReference type="AlphaFoldDB" id="A0A1I3B0N6"/>
<evidence type="ECO:0000313" key="5">
    <source>
        <dbReference type="EMBL" id="SFH55853.1"/>
    </source>
</evidence>
<evidence type="ECO:0000256" key="1">
    <source>
        <dbReference type="ARBA" id="ARBA00023125"/>
    </source>
</evidence>
<feature type="region of interest" description="Disordered" evidence="3">
    <location>
        <begin position="1"/>
        <end position="27"/>
    </location>
</feature>
<dbReference type="RefSeq" id="WP_223174281.1">
    <property type="nucleotide sequence ID" value="NZ_BAAADP010000001.1"/>
</dbReference>
<evidence type="ECO:0000313" key="6">
    <source>
        <dbReference type="Proteomes" id="UP000323537"/>
    </source>
</evidence>
<dbReference type="EMBL" id="FOPZ01000008">
    <property type="protein sequence ID" value="SFH55853.1"/>
    <property type="molecule type" value="Genomic_DNA"/>
</dbReference>
<gene>
    <name evidence="5" type="ORF">SAMN04488066_108117</name>
</gene>
<proteinExistence type="predicted"/>